<dbReference type="AlphaFoldDB" id="A0A9Q0KS14"/>
<keyword evidence="4" id="KW-0804">Transcription</keyword>
<evidence type="ECO:0000256" key="2">
    <source>
        <dbReference type="ARBA" id="ARBA00023015"/>
    </source>
</evidence>
<evidence type="ECO:0000256" key="4">
    <source>
        <dbReference type="ARBA" id="ARBA00023163"/>
    </source>
</evidence>
<keyword evidence="2" id="KW-0805">Transcription regulation</keyword>
<reference evidence="7" key="1">
    <citation type="journal article" date="2023" name="Plant J.">
        <title>The genome of the king protea, Protea cynaroides.</title>
        <authorList>
            <person name="Chang J."/>
            <person name="Duong T.A."/>
            <person name="Schoeman C."/>
            <person name="Ma X."/>
            <person name="Roodt D."/>
            <person name="Barker N."/>
            <person name="Li Z."/>
            <person name="Van de Peer Y."/>
            <person name="Mizrachi E."/>
        </authorList>
    </citation>
    <scope>NUCLEOTIDE SEQUENCE</scope>
    <source>
        <tissue evidence="7">Young leaves</tissue>
    </source>
</reference>
<proteinExistence type="predicted"/>
<dbReference type="Proteomes" id="UP001141806">
    <property type="component" value="Unassembled WGS sequence"/>
</dbReference>
<dbReference type="GO" id="GO:0005634">
    <property type="term" value="C:nucleus"/>
    <property type="evidence" value="ECO:0007669"/>
    <property type="project" value="UniProtKB-SubCell"/>
</dbReference>
<evidence type="ECO:0000313" key="8">
    <source>
        <dbReference type="Proteomes" id="UP001141806"/>
    </source>
</evidence>
<evidence type="ECO:0000256" key="5">
    <source>
        <dbReference type="ARBA" id="ARBA00023242"/>
    </source>
</evidence>
<comment type="subcellular location">
    <subcellularLocation>
        <location evidence="1">Nucleus</location>
    </subcellularLocation>
</comment>
<keyword evidence="8" id="KW-1185">Reference proteome</keyword>
<evidence type="ECO:0000256" key="1">
    <source>
        <dbReference type="ARBA" id="ARBA00004123"/>
    </source>
</evidence>
<organism evidence="7 8">
    <name type="scientific">Protea cynaroides</name>
    <dbReference type="NCBI Taxonomy" id="273540"/>
    <lineage>
        <taxon>Eukaryota</taxon>
        <taxon>Viridiplantae</taxon>
        <taxon>Streptophyta</taxon>
        <taxon>Embryophyta</taxon>
        <taxon>Tracheophyta</taxon>
        <taxon>Spermatophyta</taxon>
        <taxon>Magnoliopsida</taxon>
        <taxon>Proteales</taxon>
        <taxon>Proteaceae</taxon>
        <taxon>Protea</taxon>
    </lineage>
</organism>
<dbReference type="InterPro" id="IPR036879">
    <property type="entry name" value="TF_MADSbox_sf"/>
</dbReference>
<evidence type="ECO:0000256" key="3">
    <source>
        <dbReference type="ARBA" id="ARBA00023125"/>
    </source>
</evidence>
<dbReference type="GO" id="GO:0046983">
    <property type="term" value="F:protein dimerization activity"/>
    <property type="evidence" value="ECO:0007669"/>
    <property type="project" value="InterPro"/>
</dbReference>
<keyword evidence="5" id="KW-0539">Nucleus</keyword>
<keyword evidence="3" id="KW-0238">DNA-binding</keyword>
<dbReference type="PRINTS" id="PR00404">
    <property type="entry name" value="MADSDOMAIN"/>
</dbReference>
<dbReference type="PANTHER" id="PTHR48019">
    <property type="entry name" value="SERUM RESPONSE FACTOR HOMOLOG"/>
    <property type="match status" value="1"/>
</dbReference>
<dbReference type="GO" id="GO:0003677">
    <property type="term" value="F:DNA binding"/>
    <property type="evidence" value="ECO:0007669"/>
    <property type="project" value="UniProtKB-KW"/>
</dbReference>
<dbReference type="SUPFAM" id="SSF55455">
    <property type="entry name" value="SRF-like"/>
    <property type="match status" value="1"/>
</dbReference>
<evidence type="ECO:0000313" key="7">
    <source>
        <dbReference type="EMBL" id="KAJ4975574.1"/>
    </source>
</evidence>
<protein>
    <recommendedName>
        <fullName evidence="6">MADS-box domain-containing protein</fullName>
    </recommendedName>
</protein>
<dbReference type="SMART" id="SM00432">
    <property type="entry name" value="MADS"/>
    <property type="match status" value="1"/>
</dbReference>
<dbReference type="Pfam" id="PF00319">
    <property type="entry name" value="SRF-TF"/>
    <property type="match status" value="1"/>
</dbReference>
<dbReference type="EMBL" id="JAMYWD010000003">
    <property type="protein sequence ID" value="KAJ4975574.1"/>
    <property type="molecule type" value="Genomic_DNA"/>
</dbReference>
<accession>A0A9Q0KS14</accession>
<dbReference type="Gene3D" id="3.40.1810.10">
    <property type="entry name" value="Transcription factor, MADS-box"/>
    <property type="match status" value="1"/>
</dbReference>
<comment type="caution">
    <text evidence="7">The sequence shown here is derived from an EMBL/GenBank/DDBJ whole genome shotgun (WGS) entry which is preliminary data.</text>
</comment>
<evidence type="ECO:0000259" key="6">
    <source>
        <dbReference type="PROSITE" id="PS50066"/>
    </source>
</evidence>
<name>A0A9Q0KS14_9MAGN</name>
<dbReference type="OrthoDB" id="601557at2759"/>
<sequence length="305" mass="35242">MGRAKVKLELIAKEKSRNTTFQKRKKGLKKKTYEFSTLCGVDACLIIFDPKQGDGVQPDTWPENRENVLNIIQKFRKHSREEQGKRQLGLPQFLEDQTKKLRSDLVKLRQRNGNAKYPTWDNYINDFSLIELRTLIASLNSKLELVKLNIDLTVLNHDVAGLIEYPVPPPLNQSSQPYWDSSNSNLMDDMDMYMHNQHHQHRLAIDYIPTDPSLVFQTTMVNNGMDCMGNRYGSSSSIVPYHPATVLAPMSNPINYDEMAVLNNTGGQLPFYYSPNMQQMMHSYFQPQPHPINDFSDLQDYFLKH</sequence>
<dbReference type="InterPro" id="IPR050142">
    <property type="entry name" value="MADS-box/MEF2_TF"/>
</dbReference>
<dbReference type="PROSITE" id="PS50066">
    <property type="entry name" value="MADS_BOX_2"/>
    <property type="match status" value="1"/>
</dbReference>
<dbReference type="InterPro" id="IPR002100">
    <property type="entry name" value="TF_MADSbox"/>
</dbReference>
<gene>
    <name evidence="7" type="ORF">NE237_000680</name>
</gene>
<feature type="domain" description="MADS-box" evidence="6">
    <location>
        <begin position="1"/>
        <end position="48"/>
    </location>
</feature>